<reference evidence="2" key="2">
    <citation type="journal article" date="2010" name="Stand. Genomic Sci.">
        <title>Complete genome sequence of Vulcanisaeta distributa type strain (IC-017T).</title>
        <authorList>
            <person name="Mavromatis K."/>
            <person name="Sikorski J."/>
            <person name="Pabst E."/>
            <person name="Teshima H."/>
            <person name="Lapidus A."/>
            <person name="Lucas S."/>
            <person name="Nolan M."/>
            <person name="Glavina Del Rio T."/>
            <person name="Cheng J."/>
            <person name="Bruce D."/>
            <person name="Goodwin L."/>
            <person name="Pitluck S."/>
            <person name="Liolios K."/>
            <person name="Ivanova N."/>
            <person name="Mikhailova N."/>
            <person name="Pati A."/>
            <person name="Chen A."/>
            <person name="Palaniappan K."/>
            <person name="Land M."/>
            <person name="Hauser L."/>
            <person name="Chang Y."/>
            <person name="Jeffries C."/>
            <person name="Rohde M."/>
            <person name="Spring S."/>
            <person name="Goker M."/>
            <person name="Wirth R."/>
            <person name="Woyke T."/>
            <person name="Bristow J."/>
            <person name="Eisen J."/>
            <person name="Markowitz V."/>
            <person name="Hugenholtz P."/>
            <person name="Klenk H."/>
            <person name="Kyrpides N."/>
        </authorList>
    </citation>
    <scope>NUCLEOTIDE SEQUENCE [LARGE SCALE GENOMIC DNA]</scope>
    <source>
        <strain evidence="2">DSM 14429 / JCM 11212 / NBRC 100878 / IC-017</strain>
    </source>
</reference>
<dbReference type="Proteomes" id="UP000006681">
    <property type="component" value="Chromosome"/>
</dbReference>
<dbReference type="HOGENOM" id="CLU_3057342_0_0_2"/>
<sequence length="53" mass="6146">MLITPEIIKKIFKSLVITVSTGESSLKREPRLIKTSYSYSVNTAQWNRKYIVN</sequence>
<dbReference type="STRING" id="572478.Vdis_0195"/>
<dbReference type="EMBL" id="CP002100">
    <property type="protein sequence ID" value="ADN49608.1"/>
    <property type="molecule type" value="Genomic_DNA"/>
</dbReference>
<dbReference type="KEGG" id="vdi:Vdis_0195"/>
<evidence type="ECO:0000313" key="2">
    <source>
        <dbReference type="Proteomes" id="UP000006681"/>
    </source>
</evidence>
<organism evidence="1 2">
    <name type="scientific">Vulcanisaeta distributa (strain DSM 14429 / JCM 11212 / NBRC 100878 / IC-017)</name>
    <dbReference type="NCBI Taxonomy" id="572478"/>
    <lineage>
        <taxon>Archaea</taxon>
        <taxon>Thermoproteota</taxon>
        <taxon>Thermoprotei</taxon>
        <taxon>Thermoproteales</taxon>
        <taxon>Thermoproteaceae</taxon>
        <taxon>Vulcanisaeta</taxon>
    </lineage>
</organism>
<keyword evidence="2" id="KW-1185">Reference proteome</keyword>
<name>E1QSU1_VULDI</name>
<reference evidence="1 2" key="1">
    <citation type="journal article" date="2010" name="Stand. Genomic Sci.">
        <title>Complete genome sequence of Vulcanisaeta distributa type strain (IC-017).</title>
        <authorList>
            <person name="Mavromatis K."/>
            <person name="Sikorski J."/>
            <person name="Pabst E."/>
            <person name="Teshima H."/>
            <person name="Lapidus A."/>
            <person name="Lucas S."/>
            <person name="Nolan M."/>
            <person name="Glavina Del Rio T."/>
            <person name="Cheng J.F."/>
            <person name="Bruce D."/>
            <person name="Goodwin L."/>
            <person name="Pitluck S."/>
            <person name="Liolios K."/>
            <person name="Ivanova N."/>
            <person name="Mikhailova N."/>
            <person name="Pati A."/>
            <person name="Chen A."/>
            <person name="Palaniappan K."/>
            <person name="Land M."/>
            <person name="Hauser L."/>
            <person name="Chang Y.J."/>
            <person name="Jeffries C.D."/>
            <person name="Rohde M."/>
            <person name="Spring S."/>
            <person name="Goker M."/>
            <person name="Wirth R."/>
            <person name="Woyke T."/>
            <person name="Bristow J."/>
            <person name="Eisen J.A."/>
            <person name="Markowitz V."/>
            <person name="Hugenholtz P."/>
            <person name="Klenk H.P."/>
            <person name="Kyrpides N.C."/>
        </authorList>
    </citation>
    <scope>NUCLEOTIDE SEQUENCE [LARGE SCALE GENOMIC DNA]</scope>
    <source>
        <strain evidence="2">DSM 14429 / JCM 11212 / NBRC 100878 / IC-017</strain>
    </source>
</reference>
<dbReference type="AlphaFoldDB" id="E1QSU1"/>
<protein>
    <submittedName>
        <fullName evidence="1">Uncharacterized protein</fullName>
    </submittedName>
</protein>
<proteinExistence type="predicted"/>
<evidence type="ECO:0000313" key="1">
    <source>
        <dbReference type="EMBL" id="ADN49608.1"/>
    </source>
</evidence>
<accession>E1QSU1</accession>
<gene>
    <name evidence="1" type="ordered locus">Vdis_0195</name>
</gene>